<dbReference type="OrthoDB" id="446173at2759"/>
<keyword evidence="6" id="KW-1133">Transmembrane helix</keyword>
<keyword evidence="4" id="KW-0677">Repeat</keyword>
<feature type="transmembrane region" description="Helical" evidence="6">
    <location>
        <begin position="238"/>
        <end position="260"/>
    </location>
</feature>
<dbReference type="InterPro" id="IPR013783">
    <property type="entry name" value="Ig-like_fold"/>
</dbReference>
<dbReference type="FunFam" id="2.20.100.10:FF:000007">
    <property type="entry name" value="Thrombospondin 1"/>
    <property type="match status" value="1"/>
</dbReference>
<evidence type="ECO:0000256" key="2">
    <source>
        <dbReference type="ARBA" id="ARBA00022525"/>
    </source>
</evidence>
<dbReference type="Proteomes" id="UP000683360">
    <property type="component" value="Unassembled WGS sequence"/>
</dbReference>
<name>A0A8S3QRR5_MYTED</name>
<dbReference type="PANTHER" id="PTHR22906:SF43">
    <property type="entry name" value="PROPERDIN"/>
    <property type="match status" value="1"/>
</dbReference>
<dbReference type="InterPro" id="IPR003599">
    <property type="entry name" value="Ig_sub"/>
</dbReference>
<comment type="subcellular location">
    <subcellularLocation>
        <location evidence="1">Secreted</location>
    </subcellularLocation>
</comment>
<keyword evidence="6" id="KW-0472">Membrane</keyword>
<dbReference type="PROSITE" id="PS50092">
    <property type="entry name" value="TSP1"/>
    <property type="match status" value="2"/>
</dbReference>
<evidence type="ECO:0000313" key="10">
    <source>
        <dbReference type="Proteomes" id="UP000683360"/>
    </source>
</evidence>
<sequence length="330" mass="36771">MFNFPVVVIIMKLVKEAVVLIFLKVCSSNVGTSLIGSPTNLECPLSLIAYYWYKKFIGGTKLLKDGDKYYGTSNKTLTIKNFELTDEGFYRCEGFTTRGSYSMSHLIQLFVAVDGGWSTWNTWDACTSTCGTGQHRRRRYCNNPTPANGGSKCQGGDYEYRLCSPSLCPVDTGWSAWDSWGVCNVTCGTGQQSRRRYCKNYDSAKGGAYCQGEEYDFNSCLLSSCLDPEHQQSTNIPIVVGTVSGVLLIIIVIILVVIYAKRLPSVTGSSLLELNTSLSRTNWNSKANIIVKGDFNLGHIDWQIPSVIPEKPDNKRHQNLIEEKKLQLLI</sequence>
<dbReference type="SUPFAM" id="SSF48726">
    <property type="entry name" value="Immunoglobulin"/>
    <property type="match status" value="1"/>
</dbReference>
<dbReference type="FunFam" id="2.20.100.10:FF:000001">
    <property type="entry name" value="semaphorin-5A isoform X1"/>
    <property type="match status" value="1"/>
</dbReference>
<dbReference type="EMBL" id="CAJPWZ010000600">
    <property type="protein sequence ID" value="CAG2197006.1"/>
    <property type="molecule type" value="Genomic_DNA"/>
</dbReference>
<gene>
    <name evidence="9" type="ORF">MEDL_11842</name>
</gene>
<proteinExistence type="predicted"/>
<evidence type="ECO:0000256" key="3">
    <source>
        <dbReference type="ARBA" id="ARBA00022729"/>
    </source>
</evidence>
<keyword evidence="6" id="KW-0812">Transmembrane</keyword>
<evidence type="ECO:0000313" key="9">
    <source>
        <dbReference type="EMBL" id="CAG2197006.1"/>
    </source>
</evidence>
<dbReference type="SUPFAM" id="SSF82895">
    <property type="entry name" value="TSP-1 type 1 repeat"/>
    <property type="match status" value="2"/>
</dbReference>
<evidence type="ECO:0000259" key="7">
    <source>
        <dbReference type="SMART" id="SM00408"/>
    </source>
</evidence>
<evidence type="ECO:0000256" key="4">
    <source>
        <dbReference type="ARBA" id="ARBA00022737"/>
    </source>
</evidence>
<organism evidence="9 10">
    <name type="scientific">Mytilus edulis</name>
    <name type="common">Blue mussel</name>
    <dbReference type="NCBI Taxonomy" id="6550"/>
    <lineage>
        <taxon>Eukaryota</taxon>
        <taxon>Metazoa</taxon>
        <taxon>Spiralia</taxon>
        <taxon>Lophotrochozoa</taxon>
        <taxon>Mollusca</taxon>
        <taxon>Bivalvia</taxon>
        <taxon>Autobranchia</taxon>
        <taxon>Pteriomorphia</taxon>
        <taxon>Mytilida</taxon>
        <taxon>Mytiloidea</taxon>
        <taxon>Mytilidae</taxon>
        <taxon>Mytilinae</taxon>
        <taxon>Mytilus</taxon>
    </lineage>
</organism>
<protein>
    <submittedName>
        <fullName evidence="9">Hemicentin-1</fullName>
    </submittedName>
</protein>
<evidence type="ECO:0000256" key="6">
    <source>
        <dbReference type="SAM" id="Phobius"/>
    </source>
</evidence>
<reference evidence="9" key="1">
    <citation type="submission" date="2021-03" db="EMBL/GenBank/DDBJ databases">
        <authorList>
            <person name="Bekaert M."/>
        </authorList>
    </citation>
    <scope>NUCLEOTIDE SEQUENCE</scope>
</reference>
<dbReference type="InterPro" id="IPR036179">
    <property type="entry name" value="Ig-like_dom_sf"/>
</dbReference>
<dbReference type="AlphaFoldDB" id="A0A8S3QRR5"/>
<keyword evidence="3" id="KW-0732">Signal</keyword>
<keyword evidence="2" id="KW-0964">Secreted</keyword>
<dbReference type="Gene3D" id="2.20.100.10">
    <property type="entry name" value="Thrombospondin type-1 (TSP1) repeat"/>
    <property type="match status" value="2"/>
</dbReference>
<evidence type="ECO:0000256" key="1">
    <source>
        <dbReference type="ARBA" id="ARBA00004613"/>
    </source>
</evidence>
<dbReference type="SMART" id="SM00408">
    <property type="entry name" value="IGc2"/>
    <property type="match status" value="1"/>
</dbReference>
<dbReference type="PRINTS" id="PR01705">
    <property type="entry name" value="TSP1REPEAT"/>
</dbReference>
<keyword evidence="5" id="KW-1015">Disulfide bond</keyword>
<dbReference type="Pfam" id="PF00090">
    <property type="entry name" value="TSP_1"/>
    <property type="match status" value="2"/>
</dbReference>
<evidence type="ECO:0000256" key="5">
    <source>
        <dbReference type="ARBA" id="ARBA00023157"/>
    </source>
</evidence>
<dbReference type="InterPro" id="IPR052065">
    <property type="entry name" value="Compl_asym_regulator"/>
</dbReference>
<dbReference type="SMART" id="SM00209">
    <property type="entry name" value="TSP1"/>
    <property type="match status" value="2"/>
</dbReference>
<dbReference type="InterPro" id="IPR013151">
    <property type="entry name" value="Immunoglobulin_dom"/>
</dbReference>
<dbReference type="InterPro" id="IPR036383">
    <property type="entry name" value="TSP1_rpt_sf"/>
</dbReference>
<accession>A0A8S3QRR5</accession>
<feature type="domain" description="Immunoglobulin subtype 2" evidence="7">
    <location>
        <begin position="34"/>
        <end position="99"/>
    </location>
</feature>
<dbReference type="InterPro" id="IPR000884">
    <property type="entry name" value="TSP1_rpt"/>
</dbReference>
<feature type="domain" description="Immunoglobulin" evidence="8">
    <location>
        <begin position="28"/>
        <end position="112"/>
    </location>
</feature>
<dbReference type="InterPro" id="IPR003598">
    <property type="entry name" value="Ig_sub2"/>
</dbReference>
<dbReference type="PANTHER" id="PTHR22906">
    <property type="entry name" value="PROPERDIN"/>
    <property type="match status" value="1"/>
</dbReference>
<dbReference type="Pfam" id="PF00047">
    <property type="entry name" value="ig"/>
    <property type="match status" value="1"/>
</dbReference>
<dbReference type="Gene3D" id="2.60.40.10">
    <property type="entry name" value="Immunoglobulins"/>
    <property type="match status" value="1"/>
</dbReference>
<comment type="caution">
    <text evidence="9">The sequence shown here is derived from an EMBL/GenBank/DDBJ whole genome shotgun (WGS) entry which is preliminary data.</text>
</comment>
<keyword evidence="10" id="KW-1185">Reference proteome</keyword>
<evidence type="ECO:0000259" key="8">
    <source>
        <dbReference type="SMART" id="SM00409"/>
    </source>
</evidence>
<dbReference type="SMART" id="SM00409">
    <property type="entry name" value="IG"/>
    <property type="match status" value="1"/>
</dbReference>